<sequence length="63" mass="7075">MIVSNWVCVKCAKLKSGRADFRITWGIAQIDKTFQKILGKGNHIGHNVRKYTQRGKDDTCPAA</sequence>
<dbReference type="Proteomes" id="UP000247480">
    <property type="component" value="Unassembled WGS sequence"/>
</dbReference>
<dbReference type="AlphaFoldDB" id="A0A2V0QSC8"/>
<dbReference type="EMBL" id="BGJZ01000357">
    <property type="protein sequence ID" value="GBH13568.1"/>
    <property type="molecule type" value="Genomic_DNA"/>
</dbReference>
<organism evidence="1 2">
    <name type="scientific">Pseudomonas syringae pv. actinidiae</name>
    <dbReference type="NCBI Taxonomy" id="103796"/>
    <lineage>
        <taxon>Bacteria</taxon>
        <taxon>Pseudomonadati</taxon>
        <taxon>Pseudomonadota</taxon>
        <taxon>Gammaproteobacteria</taxon>
        <taxon>Pseudomonadales</taxon>
        <taxon>Pseudomonadaceae</taxon>
        <taxon>Pseudomonas</taxon>
        <taxon>Pseudomonas syringae</taxon>
    </lineage>
</organism>
<gene>
    <name evidence="1" type="ORF">KPSA1_07058</name>
</gene>
<evidence type="ECO:0000313" key="1">
    <source>
        <dbReference type="EMBL" id="GBH13568.1"/>
    </source>
</evidence>
<comment type="caution">
    <text evidence="1">The sequence shown here is derived from an EMBL/GenBank/DDBJ whole genome shotgun (WGS) entry which is preliminary data.</text>
</comment>
<accession>A0A2V0QSC8</accession>
<evidence type="ECO:0000313" key="2">
    <source>
        <dbReference type="Proteomes" id="UP000247480"/>
    </source>
</evidence>
<reference evidence="1 2" key="1">
    <citation type="submission" date="2018-04" db="EMBL/GenBank/DDBJ databases">
        <title>Draft genome sequence of Pseudomonas syringae pv. actinidiae biovar 1 strains isolated from kiwifruit in Kagawa prefecture.</title>
        <authorList>
            <person name="Tabuchi M."/>
            <person name="Saito M."/>
            <person name="Fujiwara S."/>
            <person name="Sasa N."/>
            <person name="Akimitsu K."/>
            <person name="Gomi K."/>
            <person name="Konishi-Sugita S."/>
            <person name="Hamano K."/>
            <person name="Kataoka I."/>
        </authorList>
    </citation>
    <scope>NUCLEOTIDE SEQUENCE [LARGE SCALE GENOMIC DNA]</scope>
    <source>
        <strain evidence="1 2">MAFF212206</strain>
    </source>
</reference>
<protein>
    <submittedName>
        <fullName evidence="1">Uncharacterized protein</fullName>
    </submittedName>
</protein>
<proteinExistence type="predicted"/>
<name>A0A2V0QSC8_PSESF</name>